<dbReference type="FunFam" id="2.130.10.10:FF:000069">
    <property type="entry name" value="WD repeat domain 33"/>
    <property type="match status" value="1"/>
</dbReference>
<evidence type="ECO:0000256" key="7">
    <source>
        <dbReference type="ARBA" id="ARBA00026154"/>
    </source>
</evidence>
<comment type="function">
    <text evidence="6">Required for 3'-end cleavage and polyadenylation of pre-mRNAs. Also involved in chromosome segregation where it has a role in chromosome attachment to the mitotic spindle.</text>
</comment>
<evidence type="ECO:0000256" key="8">
    <source>
        <dbReference type="PROSITE-ProRule" id="PRU00221"/>
    </source>
</evidence>
<evidence type="ECO:0000256" key="9">
    <source>
        <dbReference type="RuleBase" id="RU369034"/>
    </source>
</evidence>
<feature type="repeat" description="WD" evidence="8">
    <location>
        <begin position="252"/>
        <end position="293"/>
    </location>
</feature>
<dbReference type="InterPro" id="IPR001680">
    <property type="entry name" value="WD40_rpt"/>
</dbReference>
<dbReference type="GO" id="GO:0005847">
    <property type="term" value="C:mRNA cleavage and polyadenylation specificity factor complex"/>
    <property type="evidence" value="ECO:0007669"/>
    <property type="project" value="TreeGrafter"/>
</dbReference>
<comment type="subcellular location">
    <subcellularLocation>
        <location evidence="1 9">Nucleus</location>
    </subcellularLocation>
</comment>
<protein>
    <recommendedName>
        <fullName evidence="7 9">Polyadenylation factor subunit 2</fullName>
    </recommendedName>
</protein>
<name>A0A427XZU9_9TREE</name>
<feature type="region of interest" description="Disordered" evidence="10">
    <location>
        <begin position="437"/>
        <end position="708"/>
    </location>
</feature>
<dbReference type="Pfam" id="PF00400">
    <property type="entry name" value="WD40"/>
    <property type="match status" value="5"/>
</dbReference>
<feature type="compositionally biased region" description="Basic and acidic residues" evidence="10">
    <location>
        <begin position="29"/>
        <end position="38"/>
    </location>
</feature>
<evidence type="ECO:0000256" key="2">
    <source>
        <dbReference type="ARBA" id="ARBA00022574"/>
    </source>
</evidence>
<feature type="repeat" description="WD" evidence="8">
    <location>
        <begin position="383"/>
        <end position="415"/>
    </location>
</feature>
<keyword evidence="4" id="KW-0677">Repeat</keyword>
<dbReference type="InterPro" id="IPR045245">
    <property type="entry name" value="Pfs2-like"/>
</dbReference>
<feature type="compositionally biased region" description="Polar residues" evidence="10">
    <location>
        <begin position="15"/>
        <end position="25"/>
    </location>
</feature>
<feature type="region of interest" description="Disordered" evidence="10">
    <location>
        <begin position="1"/>
        <end position="38"/>
    </location>
</feature>
<dbReference type="InterPro" id="IPR036322">
    <property type="entry name" value="WD40_repeat_dom_sf"/>
</dbReference>
<feature type="compositionally biased region" description="Gly residues" evidence="10">
    <location>
        <begin position="559"/>
        <end position="576"/>
    </location>
</feature>
<dbReference type="Gene3D" id="2.130.10.10">
    <property type="entry name" value="YVTN repeat-like/Quinoprotein amine dehydrogenase"/>
    <property type="match status" value="2"/>
</dbReference>
<dbReference type="Proteomes" id="UP000279236">
    <property type="component" value="Unassembled WGS sequence"/>
</dbReference>
<evidence type="ECO:0000256" key="10">
    <source>
        <dbReference type="SAM" id="MobiDB-lite"/>
    </source>
</evidence>
<dbReference type="InterPro" id="IPR015943">
    <property type="entry name" value="WD40/YVTN_repeat-like_dom_sf"/>
</dbReference>
<dbReference type="PANTHER" id="PTHR22836:SF0">
    <property type="entry name" value="PRE-MRNA 3' END PROCESSING PROTEIN WDR33"/>
    <property type="match status" value="1"/>
</dbReference>
<dbReference type="RefSeq" id="XP_028477852.1">
    <property type="nucleotide sequence ID" value="XM_028621400.1"/>
</dbReference>
<dbReference type="PANTHER" id="PTHR22836">
    <property type="entry name" value="WD40 REPEAT PROTEIN"/>
    <property type="match status" value="1"/>
</dbReference>
<dbReference type="CDD" id="cd00200">
    <property type="entry name" value="WD40"/>
    <property type="match status" value="1"/>
</dbReference>
<evidence type="ECO:0000313" key="11">
    <source>
        <dbReference type="EMBL" id="RSH84404.1"/>
    </source>
</evidence>
<keyword evidence="12" id="KW-1185">Reference proteome</keyword>
<dbReference type="EMBL" id="RSCE01000003">
    <property type="protein sequence ID" value="RSH84404.1"/>
    <property type="molecule type" value="Genomic_DNA"/>
</dbReference>
<feature type="compositionally biased region" description="Gly residues" evidence="10">
    <location>
        <begin position="504"/>
        <end position="525"/>
    </location>
</feature>
<dbReference type="OrthoDB" id="16717at2759"/>
<evidence type="ECO:0000313" key="12">
    <source>
        <dbReference type="Proteomes" id="UP000279236"/>
    </source>
</evidence>
<sequence>MATTTALAPAAGPSRQPSNNSQETWSPKRYLEPNHPDNEEVLEQAAYQAAVTRPPGDSRGNRKYKPRRTVDYMGGVQKLRIMGKMRGVQYRPPIHPNPSDIINLLPPAGLISNPSTSVCDYFVHTSINKERSPTRVVKWTPDARRLLTGNDKGQFTLWNGASFNYESITQVHDDSIRHMSYSHNGQALVSTDKSGWIKYFTPHLTNIHGFQGHREACHGVAWSPNDERFVTGGDDGLVKIWNYRAASAERELSGHGWDVRCVDWHPTKGLVVSGSKDMLVKFWDPRTGKELSTLHSHKAVINSCQWNPEGHIVATAGGDGLIRLFDIRTFRELEALKGHTKEINCLEWHPIHHSVLASGDAAGSIAYWSLLAPDMSKPVTMMEAAHDDAVFSLSFHPLGHILCSGSKDFTARFWSRARPVGGHEIDRYHLGEEGAYRAEKEREESQPSKWPNLPTRDDEGGLPGLPGLPGLSGGANAKPPLPPSVRPGGLPGLGGGASPRTGSGPPGLGGPGPGGAPPGLGGSGGPPRNANHMPPGPQRRWGQGAHHGGDDMMRPPPGAGGYAGGAAAGGGGGGAPGDRWRRPQAGPPGGAGGYGRDNQRDGGGYGQQQQQGGGAGAQGGFGNQQNGYGQGGQGQGGYGRGAPGQGGYGQGQGQQGGQGGGYGQQQGSQGAQGGGYGQQQGGGGYGQQQGGGYGARGGGGGGGGYGRR</sequence>
<evidence type="ECO:0000256" key="3">
    <source>
        <dbReference type="ARBA" id="ARBA00022664"/>
    </source>
</evidence>
<evidence type="ECO:0000256" key="6">
    <source>
        <dbReference type="ARBA" id="ARBA00025498"/>
    </source>
</evidence>
<feature type="compositionally biased region" description="Basic and acidic residues" evidence="10">
    <location>
        <begin position="437"/>
        <end position="446"/>
    </location>
</feature>
<dbReference type="SUPFAM" id="SSF50978">
    <property type="entry name" value="WD40 repeat-like"/>
    <property type="match status" value="1"/>
</dbReference>
<organism evidence="11 12">
    <name type="scientific">Apiotrichum porosum</name>
    <dbReference type="NCBI Taxonomy" id="105984"/>
    <lineage>
        <taxon>Eukaryota</taxon>
        <taxon>Fungi</taxon>
        <taxon>Dikarya</taxon>
        <taxon>Basidiomycota</taxon>
        <taxon>Agaricomycotina</taxon>
        <taxon>Tremellomycetes</taxon>
        <taxon>Trichosporonales</taxon>
        <taxon>Trichosporonaceae</taxon>
        <taxon>Apiotrichum</taxon>
    </lineage>
</organism>
<dbReference type="GeneID" id="39590467"/>
<gene>
    <name evidence="11" type="primary">PFS2</name>
    <name evidence="11" type="ORF">EHS24_005924</name>
</gene>
<dbReference type="SMART" id="SM00320">
    <property type="entry name" value="WD40"/>
    <property type="match status" value="7"/>
</dbReference>
<reference evidence="11 12" key="1">
    <citation type="submission" date="2018-11" db="EMBL/GenBank/DDBJ databases">
        <title>Genome sequence of Apiotrichum porosum DSM 27194.</title>
        <authorList>
            <person name="Aliyu H."/>
            <person name="Gorte O."/>
            <person name="Ochsenreither K."/>
        </authorList>
    </citation>
    <scope>NUCLEOTIDE SEQUENCE [LARGE SCALE GENOMIC DNA]</scope>
    <source>
        <strain evidence="11 12">DSM 27194</strain>
    </source>
</reference>
<keyword evidence="2 8" id="KW-0853">WD repeat</keyword>
<dbReference type="PROSITE" id="PS50294">
    <property type="entry name" value="WD_REPEATS_REGION"/>
    <property type="match status" value="4"/>
</dbReference>
<feature type="compositionally biased region" description="Low complexity" evidence="10">
    <location>
        <begin position="1"/>
        <end position="11"/>
    </location>
</feature>
<evidence type="ECO:0000256" key="1">
    <source>
        <dbReference type="ARBA" id="ARBA00004123"/>
    </source>
</evidence>
<feature type="repeat" description="WD" evidence="8">
    <location>
        <begin position="210"/>
        <end position="251"/>
    </location>
</feature>
<feature type="compositionally biased region" description="Gly residues" evidence="10">
    <location>
        <begin position="587"/>
        <end position="708"/>
    </location>
</feature>
<dbReference type="PROSITE" id="PS50082">
    <property type="entry name" value="WD_REPEATS_2"/>
    <property type="match status" value="5"/>
</dbReference>
<evidence type="ECO:0000256" key="5">
    <source>
        <dbReference type="ARBA" id="ARBA00023242"/>
    </source>
</evidence>
<feature type="repeat" description="WD" evidence="8">
    <location>
        <begin position="294"/>
        <end position="335"/>
    </location>
</feature>
<dbReference type="AlphaFoldDB" id="A0A427XZU9"/>
<dbReference type="GO" id="GO:0031124">
    <property type="term" value="P:mRNA 3'-end processing"/>
    <property type="evidence" value="ECO:0007669"/>
    <property type="project" value="UniProtKB-UniRule"/>
</dbReference>
<proteinExistence type="predicted"/>
<accession>A0A427XZU9</accession>
<dbReference type="STRING" id="105984.A0A427XZU9"/>
<evidence type="ECO:0000256" key="4">
    <source>
        <dbReference type="ARBA" id="ARBA00022737"/>
    </source>
</evidence>
<feature type="repeat" description="WD" evidence="8">
    <location>
        <begin position="336"/>
        <end position="370"/>
    </location>
</feature>
<comment type="caution">
    <text evidence="11">The sequence shown here is derived from an EMBL/GenBank/DDBJ whole genome shotgun (WGS) entry which is preliminary data.</text>
</comment>
<keyword evidence="3 9" id="KW-0507">mRNA processing</keyword>
<keyword evidence="5 9" id="KW-0539">Nucleus</keyword>